<evidence type="ECO:0000313" key="4">
    <source>
        <dbReference type="Proteomes" id="UP000001695"/>
    </source>
</evidence>
<feature type="region of interest" description="Disordered" evidence="1">
    <location>
        <begin position="87"/>
        <end position="345"/>
    </location>
</feature>
<dbReference type="STRING" id="395963.Bind_0824"/>
<proteinExistence type="predicted"/>
<evidence type="ECO:0000313" key="3">
    <source>
        <dbReference type="EMBL" id="ACB94474.1"/>
    </source>
</evidence>
<dbReference type="Proteomes" id="UP000001695">
    <property type="component" value="Chromosome"/>
</dbReference>
<dbReference type="InterPro" id="IPR025430">
    <property type="entry name" value="DUF4167"/>
</dbReference>
<dbReference type="HOGENOM" id="CLU_069113_1_0_5"/>
<feature type="compositionally biased region" description="Acidic residues" evidence="1">
    <location>
        <begin position="97"/>
        <end position="109"/>
    </location>
</feature>
<feature type="compositionally biased region" description="Basic and acidic residues" evidence="1">
    <location>
        <begin position="150"/>
        <end position="250"/>
    </location>
</feature>
<organism evidence="3 4">
    <name type="scientific">Beijerinckia indica subsp. indica (strain ATCC 9039 / DSM 1715 / NCIMB 8712)</name>
    <dbReference type="NCBI Taxonomy" id="395963"/>
    <lineage>
        <taxon>Bacteria</taxon>
        <taxon>Pseudomonadati</taxon>
        <taxon>Pseudomonadota</taxon>
        <taxon>Alphaproteobacteria</taxon>
        <taxon>Hyphomicrobiales</taxon>
        <taxon>Beijerinckiaceae</taxon>
        <taxon>Beijerinckia</taxon>
    </lineage>
</organism>
<accession>B2IH60</accession>
<evidence type="ECO:0000259" key="2">
    <source>
        <dbReference type="Pfam" id="PF13763"/>
    </source>
</evidence>
<name>B2IH60_BEII9</name>
<reference evidence="3 4" key="2">
    <citation type="journal article" date="2010" name="J. Bacteriol.">
        <title>Complete genome sequence of Beijerinckia indica subsp. indica.</title>
        <authorList>
            <person name="Tamas I."/>
            <person name="Dedysh S.N."/>
            <person name="Liesack W."/>
            <person name="Stott M.B."/>
            <person name="Alam M."/>
            <person name="Murrell J.C."/>
            <person name="Dunfield P.F."/>
        </authorList>
    </citation>
    <scope>NUCLEOTIDE SEQUENCE [LARGE SCALE GENOMIC DNA]</scope>
    <source>
        <strain evidence="4">ATCC 9039 / DSM 1715 / NCIMB 8712</strain>
    </source>
</reference>
<feature type="compositionally biased region" description="Basic and acidic residues" evidence="1">
    <location>
        <begin position="280"/>
        <end position="289"/>
    </location>
</feature>
<feature type="compositionally biased region" description="Polar residues" evidence="1">
    <location>
        <begin position="298"/>
        <end position="308"/>
    </location>
</feature>
<dbReference type="KEGG" id="bid:Bind_0824"/>
<gene>
    <name evidence="3" type="ordered locus">Bind_0824</name>
</gene>
<dbReference type="Pfam" id="PF13763">
    <property type="entry name" value="DUF4167"/>
    <property type="match status" value="1"/>
</dbReference>
<feature type="domain" description="DUF4167" evidence="2">
    <location>
        <begin position="10"/>
        <end position="81"/>
    </location>
</feature>
<protein>
    <recommendedName>
        <fullName evidence="2">DUF4167 domain-containing protein</fullName>
    </recommendedName>
</protein>
<dbReference type="OrthoDB" id="9816310at2"/>
<feature type="region of interest" description="Disordered" evidence="1">
    <location>
        <begin position="1"/>
        <end position="33"/>
    </location>
</feature>
<feature type="compositionally biased region" description="Basic residues" evidence="1">
    <location>
        <begin position="1"/>
        <end position="15"/>
    </location>
</feature>
<dbReference type="eggNOG" id="COG5373">
    <property type="taxonomic scope" value="Bacteria"/>
</dbReference>
<evidence type="ECO:0000256" key="1">
    <source>
        <dbReference type="SAM" id="MobiDB-lite"/>
    </source>
</evidence>
<keyword evidence="4" id="KW-1185">Reference proteome</keyword>
<dbReference type="EMBL" id="CP001016">
    <property type="protein sequence ID" value="ACB94474.1"/>
    <property type="molecule type" value="Genomic_DNA"/>
</dbReference>
<sequence>MRPGQNKRMRGRPNNRKGPNPLTRSYESNGPDVKIRGTAHHIGEKYLQLARDAQSAGDPVMAESYLQHAEHYFRLIAAAQQAQQQAANGYQRAAGESDVEETEEDEDDFGGVPDRFASPLERFPAATSGGSNAQPYADRSFYSNNGGDRPNYERPERSQRQETRQERSYQDRSFQERSHQERPHQERQERSYQERSSYQERRERNNEERGQQEHQQPREQTHRSRGRGNRDYHGEGQSRGERFSQREDTRQPATEPLDTQGALPAFITAPVRLQPSQETRNQEPRHQDPGLDTLPGIVSNTSESNNEEVTGFHLRPRRRRRTKAEMAVEQGFSNDTANATDPVGD</sequence>
<reference evidence="4" key="1">
    <citation type="submission" date="2008-03" db="EMBL/GenBank/DDBJ databases">
        <title>Complete sequence of chromosome of Beijerinckia indica subsp. indica ATCC 9039.</title>
        <authorList>
            <consortium name="US DOE Joint Genome Institute"/>
            <person name="Copeland A."/>
            <person name="Lucas S."/>
            <person name="Lapidus A."/>
            <person name="Glavina del Rio T."/>
            <person name="Dalin E."/>
            <person name="Tice H."/>
            <person name="Bruce D."/>
            <person name="Goodwin L."/>
            <person name="Pitluck S."/>
            <person name="LaButti K."/>
            <person name="Schmutz J."/>
            <person name="Larimer F."/>
            <person name="Land M."/>
            <person name="Hauser L."/>
            <person name="Kyrpides N."/>
            <person name="Mikhailova N."/>
            <person name="Dunfield P.F."/>
            <person name="Dedysh S.N."/>
            <person name="Liesack W."/>
            <person name="Saw J.H."/>
            <person name="Alam M."/>
            <person name="Chen Y."/>
            <person name="Murrell J.C."/>
            <person name="Richardson P."/>
        </authorList>
    </citation>
    <scope>NUCLEOTIDE SEQUENCE [LARGE SCALE GENOMIC DNA]</scope>
    <source>
        <strain evidence="4">ATCC 9039 / DSM 1715 / NCIMB 8712</strain>
    </source>
</reference>
<dbReference type="AlphaFoldDB" id="B2IH60"/>